<dbReference type="PANTHER" id="PTHR10947">
    <property type="entry name" value="PHENYLALANYL-TRNA SYNTHETASE BETA CHAIN AND LEUCINE-RICH REPEAT-CONTAINING PROTEIN 47"/>
    <property type="match status" value="1"/>
</dbReference>
<keyword evidence="6 15" id="KW-0436">Ligase</keyword>
<dbReference type="Gene3D" id="2.40.50.140">
    <property type="entry name" value="Nucleic acid-binding proteins"/>
    <property type="match status" value="1"/>
</dbReference>
<dbReference type="SMART" id="SM00896">
    <property type="entry name" value="FDX-ACB"/>
    <property type="match status" value="1"/>
</dbReference>
<dbReference type="NCBIfam" id="TIGR00472">
    <property type="entry name" value="pheT_bact"/>
    <property type="match status" value="1"/>
</dbReference>
<evidence type="ECO:0000256" key="4">
    <source>
        <dbReference type="ARBA" id="ARBA00022490"/>
    </source>
</evidence>
<dbReference type="EC" id="6.1.1.20" evidence="15"/>
<dbReference type="InterPro" id="IPR012340">
    <property type="entry name" value="NA-bd_OB-fold"/>
</dbReference>
<name>A0A1A6C8W9_9GAMM</name>
<evidence type="ECO:0000259" key="17">
    <source>
        <dbReference type="PROSITE" id="PS50886"/>
    </source>
</evidence>
<dbReference type="FunFam" id="3.30.930.10:FF:000022">
    <property type="entry name" value="Phenylalanine--tRNA ligase beta subunit"/>
    <property type="match status" value="1"/>
</dbReference>
<dbReference type="GO" id="GO:0000049">
    <property type="term" value="F:tRNA binding"/>
    <property type="evidence" value="ECO:0007669"/>
    <property type="project" value="UniProtKB-UniRule"/>
</dbReference>
<dbReference type="SUPFAM" id="SSF46955">
    <property type="entry name" value="Putative DNA-binding domain"/>
    <property type="match status" value="1"/>
</dbReference>
<dbReference type="PANTHER" id="PTHR10947:SF0">
    <property type="entry name" value="PHENYLALANINE--TRNA LIGASE BETA SUBUNIT"/>
    <property type="match status" value="1"/>
</dbReference>
<dbReference type="SUPFAM" id="SSF50249">
    <property type="entry name" value="Nucleic acid-binding proteins"/>
    <property type="match status" value="1"/>
</dbReference>
<feature type="binding site" evidence="15">
    <location>
        <position position="464"/>
    </location>
    <ligand>
        <name>Mg(2+)</name>
        <dbReference type="ChEBI" id="CHEBI:18420"/>
        <note>shared with alpha subunit</note>
    </ligand>
</feature>
<evidence type="ECO:0000256" key="9">
    <source>
        <dbReference type="ARBA" id="ARBA00022840"/>
    </source>
</evidence>
<evidence type="ECO:0000256" key="6">
    <source>
        <dbReference type="ARBA" id="ARBA00022598"/>
    </source>
</evidence>
<dbReference type="InterPro" id="IPR004532">
    <property type="entry name" value="Phe-tRNA-ligase_IIc_bsu_bact"/>
</dbReference>
<evidence type="ECO:0000256" key="13">
    <source>
        <dbReference type="ARBA" id="ARBA00023146"/>
    </source>
</evidence>
<dbReference type="SMART" id="SM00874">
    <property type="entry name" value="B5"/>
    <property type="match status" value="1"/>
</dbReference>
<evidence type="ECO:0000256" key="14">
    <source>
        <dbReference type="ARBA" id="ARBA00049255"/>
    </source>
</evidence>
<dbReference type="Pfam" id="PF03483">
    <property type="entry name" value="B3_4"/>
    <property type="match status" value="1"/>
</dbReference>
<feature type="binding site" evidence="15">
    <location>
        <position position="455"/>
    </location>
    <ligand>
        <name>Mg(2+)</name>
        <dbReference type="ChEBI" id="CHEBI:18420"/>
        <note>shared with alpha subunit</note>
    </ligand>
</feature>
<dbReference type="OrthoDB" id="9805455at2"/>
<sequence length="793" mass="85092">MRLSEHWLKEWLPELTLEAEAIGRRLTMAGLELDGVEPAAPAFSGIVVARVSAVAPHPEADRLRICQVDAGDDQAIQVVCGAPNVRVGMFAPFARVGAVLPGGMRIKAAKLRGVASQGMLCSAAELGLAEASDGLMELPDGVLPGQDVRVALDLDDPVLEIDLTPNRADCLSVLGVARELSALESTPLRPMDFVEVKAACDAAVRVQLEAPEACPRYVGRVIRGVDASVQAPLWLRERLRRSGVRSISAVVDVTNYVMLELGQPMHAFDLARLNGGLRVRMARPGEHLALLNEQNVELRDDMLVIADQRGALAVAGVMGGAASAVGDATRDIFLESAYFAPDAVTGRARALGLHTESSHRFERGVDPSLQRTAMERATALILEIAGGTPGPLTEACSERNLPVRDPIDLRRARIGRVLGVHYEDAQVAGMLTALGCVLNQTADGWCVVPPSHRFDLALEIDLIEELARVHGYDRIPERHMPVRPGIVAEPEAFVDVPEFRQALCGRGYREAITYSFIEASMAGAFAPGEQPIALSNPLSAELAVMRPSLWPGLVKALAHNAKRQQARGRLFETGLRFTSQSVDKEQEAMIAGAIYGAVEPLQWGAASRECDFYDIKGDAEALLALGGCLDETTFVADGHPALHPGQSARIERAGETIGWVGMLSPDLEKALGLERPVGLFELRLAPLSEGRVARFAPLSRFPATRRDLAVVVDESVPAGALTRAIRSLAIEELQELQLFDVYAGEGVPMGRKSIAFGLILQGLTSSLTDQAIEAIISRVLKALEDGFGATPRG</sequence>
<evidence type="ECO:0000256" key="8">
    <source>
        <dbReference type="ARBA" id="ARBA00022741"/>
    </source>
</evidence>
<evidence type="ECO:0000313" key="21">
    <source>
        <dbReference type="Proteomes" id="UP000029273"/>
    </source>
</evidence>
<keyword evidence="9 15" id="KW-0067">ATP-binding</keyword>
<evidence type="ECO:0000256" key="2">
    <source>
        <dbReference type="ARBA" id="ARBA00008653"/>
    </source>
</evidence>
<comment type="caution">
    <text evidence="20">The sequence shown here is derived from an EMBL/GenBank/DDBJ whole genome shotgun (WGS) entry which is preliminary data.</text>
</comment>
<evidence type="ECO:0000256" key="12">
    <source>
        <dbReference type="ARBA" id="ARBA00022917"/>
    </source>
</evidence>
<evidence type="ECO:0000256" key="1">
    <source>
        <dbReference type="ARBA" id="ARBA00004496"/>
    </source>
</evidence>
<dbReference type="EMBL" id="JQSG02000001">
    <property type="protein sequence ID" value="OBS10994.1"/>
    <property type="molecule type" value="Genomic_DNA"/>
</dbReference>
<dbReference type="GO" id="GO:0005524">
    <property type="term" value="F:ATP binding"/>
    <property type="evidence" value="ECO:0007669"/>
    <property type="project" value="UniProtKB-UniRule"/>
</dbReference>
<dbReference type="Gene3D" id="3.50.40.10">
    <property type="entry name" value="Phenylalanyl-trna Synthetase, Chain B, domain 3"/>
    <property type="match status" value="1"/>
</dbReference>
<dbReference type="Gene3D" id="3.30.56.10">
    <property type="match status" value="2"/>
</dbReference>
<dbReference type="Gene3D" id="3.30.70.380">
    <property type="entry name" value="Ferrodoxin-fold anticodon-binding domain"/>
    <property type="match status" value="1"/>
</dbReference>
<feature type="binding site" evidence="15">
    <location>
        <position position="465"/>
    </location>
    <ligand>
        <name>Mg(2+)</name>
        <dbReference type="ChEBI" id="CHEBI:18420"/>
        <note>shared with alpha subunit</note>
    </ligand>
</feature>
<evidence type="ECO:0000256" key="3">
    <source>
        <dbReference type="ARBA" id="ARBA00011209"/>
    </source>
</evidence>
<dbReference type="GO" id="GO:0006432">
    <property type="term" value="P:phenylalanyl-tRNA aminoacylation"/>
    <property type="evidence" value="ECO:0007669"/>
    <property type="project" value="UniProtKB-UniRule"/>
</dbReference>
<dbReference type="InterPro" id="IPR009061">
    <property type="entry name" value="DNA-bd_dom_put_sf"/>
</dbReference>
<keyword evidence="21" id="KW-1185">Reference proteome</keyword>
<dbReference type="CDD" id="cd02796">
    <property type="entry name" value="tRNA_bind_bactPheRS"/>
    <property type="match status" value="1"/>
</dbReference>
<comment type="subunit">
    <text evidence="3 15">Tetramer of two alpha and two beta subunits.</text>
</comment>
<keyword evidence="13 15" id="KW-0030">Aminoacyl-tRNA synthetase</keyword>
<dbReference type="Proteomes" id="UP000029273">
    <property type="component" value="Unassembled WGS sequence"/>
</dbReference>
<evidence type="ECO:0000256" key="7">
    <source>
        <dbReference type="ARBA" id="ARBA00022723"/>
    </source>
</evidence>
<feature type="binding site" evidence="15">
    <location>
        <position position="461"/>
    </location>
    <ligand>
        <name>Mg(2+)</name>
        <dbReference type="ChEBI" id="CHEBI:18420"/>
        <note>shared with alpha subunit</note>
    </ligand>
</feature>
<evidence type="ECO:0000256" key="15">
    <source>
        <dbReference type="HAMAP-Rule" id="MF_00283"/>
    </source>
</evidence>
<dbReference type="SMART" id="SM00873">
    <property type="entry name" value="B3_4"/>
    <property type="match status" value="1"/>
</dbReference>
<dbReference type="GO" id="GO:0000287">
    <property type="term" value="F:magnesium ion binding"/>
    <property type="evidence" value="ECO:0007669"/>
    <property type="project" value="UniProtKB-UniRule"/>
</dbReference>
<dbReference type="FunFam" id="3.50.40.10:FF:000001">
    <property type="entry name" value="Phenylalanine--tRNA ligase beta subunit"/>
    <property type="match status" value="1"/>
</dbReference>
<evidence type="ECO:0000256" key="16">
    <source>
        <dbReference type="PROSITE-ProRule" id="PRU00209"/>
    </source>
</evidence>
<feature type="domain" description="B5" evidence="19">
    <location>
        <begin position="402"/>
        <end position="477"/>
    </location>
</feature>
<dbReference type="InterPro" id="IPR033714">
    <property type="entry name" value="tRNA_bind_bactPheRS"/>
</dbReference>
<dbReference type="PROSITE" id="PS51447">
    <property type="entry name" value="FDX_ACB"/>
    <property type="match status" value="1"/>
</dbReference>
<evidence type="ECO:0000256" key="11">
    <source>
        <dbReference type="ARBA" id="ARBA00022884"/>
    </source>
</evidence>
<dbReference type="FunFam" id="2.40.50.140:FF:000045">
    <property type="entry name" value="Phenylalanine--tRNA ligase beta subunit"/>
    <property type="match status" value="1"/>
</dbReference>
<dbReference type="PROSITE" id="PS50886">
    <property type="entry name" value="TRBD"/>
    <property type="match status" value="1"/>
</dbReference>
<gene>
    <name evidence="15" type="primary">pheT</name>
    <name evidence="20" type="ORF">Thpro_020710</name>
</gene>
<dbReference type="SUPFAM" id="SSF56037">
    <property type="entry name" value="PheT/TilS domain"/>
    <property type="match status" value="1"/>
</dbReference>
<dbReference type="Pfam" id="PF03147">
    <property type="entry name" value="FDX-ACB"/>
    <property type="match status" value="1"/>
</dbReference>
<dbReference type="Pfam" id="PF01588">
    <property type="entry name" value="tRNA_bind"/>
    <property type="match status" value="1"/>
</dbReference>
<keyword evidence="12 15" id="KW-0648">Protein biosynthesis</keyword>
<evidence type="ECO:0000256" key="10">
    <source>
        <dbReference type="ARBA" id="ARBA00022842"/>
    </source>
</evidence>
<dbReference type="InterPro" id="IPR005121">
    <property type="entry name" value="Fdx_antiC-bd"/>
</dbReference>
<evidence type="ECO:0000259" key="18">
    <source>
        <dbReference type="PROSITE" id="PS51447"/>
    </source>
</evidence>
<dbReference type="InterPro" id="IPR005147">
    <property type="entry name" value="tRNA_synthase_B5-dom"/>
</dbReference>
<evidence type="ECO:0000313" key="20">
    <source>
        <dbReference type="EMBL" id="OBS10994.1"/>
    </source>
</evidence>
<keyword evidence="5 16" id="KW-0820">tRNA-binding</keyword>
<evidence type="ECO:0000259" key="19">
    <source>
        <dbReference type="PROSITE" id="PS51483"/>
    </source>
</evidence>
<dbReference type="GO" id="GO:0009328">
    <property type="term" value="C:phenylalanine-tRNA ligase complex"/>
    <property type="evidence" value="ECO:0007669"/>
    <property type="project" value="TreeGrafter"/>
</dbReference>
<keyword evidence="11 16" id="KW-0694">RNA-binding</keyword>
<comment type="subcellular location">
    <subcellularLocation>
        <location evidence="1 15">Cytoplasm</location>
    </subcellularLocation>
</comment>
<dbReference type="Pfam" id="PF17759">
    <property type="entry name" value="tRNA_synthFbeta"/>
    <property type="match status" value="1"/>
</dbReference>
<dbReference type="HAMAP" id="MF_00283">
    <property type="entry name" value="Phe_tRNA_synth_beta1"/>
    <property type="match status" value="1"/>
</dbReference>
<evidence type="ECO:0000256" key="5">
    <source>
        <dbReference type="ARBA" id="ARBA00022555"/>
    </source>
</evidence>
<dbReference type="Pfam" id="PF03484">
    <property type="entry name" value="B5"/>
    <property type="match status" value="1"/>
</dbReference>
<protein>
    <recommendedName>
        <fullName evidence="15">Phenylalanine--tRNA ligase beta subunit</fullName>
        <ecNumber evidence="15">6.1.1.20</ecNumber>
    </recommendedName>
    <alternativeName>
        <fullName evidence="15">Phenylalanyl-tRNA synthetase beta subunit</fullName>
        <shortName evidence="15">PheRS</shortName>
    </alternativeName>
</protein>
<comment type="catalytic activity">
    <reaction evidence="14 15">
        <text>tRNA(Phe) + L-phenylalanine + ATP = L-phenylalanyl-tRNA(Phe) + AMP + diphosphate + H(+)</text>
        <dbReference type="Rhea" id="RHEA:19413"/>
        <dbReference type="Rhea" id="RHEA-COMP:9668"/>
        <dbReference type="Rhea" id="RHEA-COMP:9699"/>
        <dbReference type="ChEBI" id="CHEBI:15378"/>
        <dbReference type="ChEBI" id="CHEBI:30616"/>
        <dbReference type="ChEBI" id="CHEBI:33019"/>
        <dbReference type="ChEBI" id="CHEBI:58095"/>
        <dbReference type="ChEBI" id="CHEBI:78442"/>
        <dbReference type="ChEBI" id="CHEBI:78531"/>
        <dbReference type="ChEBI" id="CHEBI:456215"/>
        <dbReference type="EC" id="6.1.1.20"/>
    </reaction>
</comment>
<reference evidence="20 21" key="1">
    <citation type="journal article" date="2014" name="Genome Announc.">
        <title>Draft Genome Sequence of the Iron-Oxidizing, Acidophilic, and Halotolerant 'Thiobacillus prosperus' Type Strain DSM 5130.</title>
        <authorList>
            <person name="Ossandon F.J."/>
            <person name="Cardenas J.P."/>
            <person name="Corbett M."/>
            <person name="Quatrini R."/>
            <person name="Holmes D.S."/>
            <person name="Watkin E."/>
        </authorList>
    </citation>
    <scope>NUCLEOTIDE SEQUENCE [LARGE SCALE GENOMIC DNA]</scope>
    <source>
        <strain evidence="20 21">DSM 5130</strain>
    </source>
</reference>
<dbReference type="InterPro" id="IPR045060">
    <property type="entry name" value="Phe-tRNA-ligase_IIc_bsu"/>
</dbReference>
<feature type="domain" description="TRNA-binding" evidence="17">
    <location>
        <begin position="40"/>
        <end position="149"/>
    </location>
</feature>
<comment type="similarity">
    <text evidence="2 15">Belongs to the phenylalanyl-tRNA synthetase beta subunit family. Type 1 subfamily.</text>
</comment>
<keyword evidence="10 15" id="KW-0460">Magnesium</keyword>
<dbReference type="CDD" id="cd00769">
    <property type="entry name" value="PheRS_beta_core"/>
    <property type="match status" value="1"/>
</dbReference>
<dbReference type="SUPFAM" id="SSF54991">
    <property type="entry name" value="Anticodon-binding domain of PheRS"/>
    <property type="match status" value="1"/>
</dbReference>
<dbReference type="InterPro" id="IPR041616">
    <property type="entry name" value="PheRS_beta_core"/>
</dbReference>
<dbReference type="InterPro" id="IPR036690">
    <property type="entry name" value="Fdx_antiC-bd_sf"/>
</dbReference>
<dbReference type="InterPro" id="IPR045864">
    <property type="entry name" value="aa-tRNA-synth_II/BPL/LPL"/>
</dbReference>
<dbReference type="NCBIfam" id="NF045760">
    <property type="entry name" value="YtpR"/>
    <property type="match status" value="1"/>
</dbReference>
<organism evidence="20 21">
    <name type="scientific">Acidihalobacter prosperus</name>
    <dbReference type="NCBI Taxonomy" id="160660"/>
    <lineage>
        <taxon>Bacteria</taxon>
        <taxon>Pseudomonadati</taxon>
        <taxon>Pseudomonadota</taxon>
        <taxon>Gammaproteobacteria</taxon>
        <taxon>Chromatiales</taxon>
        <taxon>Ectothiorhodospiraceae</taxon>
        <taxon>Acidihalobacter</taxon>
    </lineage>
</organism>
<dbReference type="GO" id="GO:0004826">
    <property type="term" value="F:phenylalanine-tRNA ligase activity"/>
    <property type="evidence" value="ECO:0007669"/>
    <property type="project" value="UniProtKB-UniRule"/>
</dbReference>
<keyword evidence="7 15" id="KW-0479">Metal-binding</keyword>
<dbReference type="RefSeq" id="WP_065089219.1">
    <property type="nucleotide sequence ID" value="NZ_JQSG02000001.1"/>
</dbReference>
<dbReference type="InterPro" id="IPR002547">
    <property type="entry name" value="tRNA-bd_dom"/>
</dbReference>
<accession>A0A1A6C8W9</accession>
<dbReference type="STRING" id="160660.BJI67_09020"/>
<dbReference type="PROSITE" id="PS51483">
    <property type="entry name" value="B5"/>
    <property type="match status" value="1"/>
</dbReference>
<dbReference type="Gene3D" id="3.30.930.10">
    <property type="entry name" value="Bira Bifunctional Protein, Domain 2"/>
    <property type="match status" value="1"/>
</dbReference>
<proteinExistence type="inferred from homology"/>
<dbReference type="FunFam" id="3.30.56.10:FF:000002">
    <property type="entry name" value="Phenylalanine--tRNA ligase beta subunit"/>
    <property type="match status" value="1"/>
</dbReference>
<feature type="domain" description="FDX-ACB" evidence="18">
    <location>
        <begin position="699"/>
        <end position="792"/>
    </location>
</feature>
<dbReference type="FunFam" id="3.30.70.380:FF:000001">
    <property type="entry name" value="Phenylalanine--tRNA ligase beta subunit"/>
    <property type="match status" value="1"/>
</dbReference>
<dbReference type="InterPro" id="IPR005146">
    <property type="entry name" value="B3/B4_tRNA-bd"/>
</dbReference>
<keyword evidence="4 15" id="KW-0963">Cytoplasm</keyword>
<keyword evidence="8 15" id="KW-0547">Nucleotide-binding</keyword>
<comment type="cofactor">
    <cofactor evidence="15">
        <name>Mg(2+)</name>
        <dbReference type="ChEBI" id="CHEBI:18420"/>
    </cofactor>
    <text evidence="15">Binds 2 magnesium ions per tetramer.</text>
</comment>
<dbReference type="AlphaFoldDB" id="A0A1A6C8W9"/>
<dbReference type="InterPro" id="IPR020825">
    <property type="entry name" value="Phe-tRNA_synthase-like_B3/B4"/>
</dbReference>
<dbReference type="SUPFAM" id="SSF55681">
    <property type="entry name" value="Class II aaRS and biotin synthetases"/>
    <property type="match status" value="1"/>
</dbReference>